<evidence type="ECO:0000313" key="3">
    <source>
        <dbReference type="EMBL" id="PRY89657.1"/>
    </source>
</evidence>
<protein>
    <submittedName>
        <fullName evidence="3">Secreted protein</fullName>
    </submittedName>
</protein>
<organism evidence="3 4">
    <name type="scientific">Mongoliibacter ruber</name>
    <dbReference type="NCBI Taxonomy" id="1750599"/>
    <lineage>
        <taxon>Bacteria</taxon>
        <taxon>Pseudomonadati</taxon>
        <taxon>Bacteroidota</taxon>
        <taxon>Cytophagia</taxon>
        <taxon>Cytophagales</taxon>
        <taxon>Cyclobacteriaceae</taxon>
        <taxon>Mongoliibacter</taxon>
    </lineage>
</organism>
<dbReference type="Proteomes" id="UP000238157">
    <property type="component" value="Unassembled WGS sequence"/>
</dbReference>
<dbReference type="PANTHER" id="PTHR12110:SF41">
    <property type="entry name" value="INOSOSE DEHYDRATASE"/>
    <property type="match status" value="1"/>
</dbReference>
<evidence type="ECO:0000256" key="1">
    <source>
        <dbReference type="SAM" id="SignalP"/>
    </source>
</evidence>
<dbReference type="AlphaFoldDB" id="A0A2T0WSK1"/>
<reference evidence="3 4" key="1">
    <citation type="submission" date="2018-03" db="EMBL/GenBank/DDBJ databases">
        <title>Genomic Encyclopedia of Archaeal and Bacterial Type Strains, Phase II (KMG-II): from individual species to whole genera.</title>
        <authorList>
            <person name="Goeker M."/>
        </authorList>
    </citation>
    <scope>NUCLEOTIDE SEQUENCE [LARGE SCALE GENOMIC DNA]</scope>
    <source>
        <strain evidence="3 4">DSM 27929</strain>
    </source>
</reference>
<feature type="chain" id="PRO_5015491579" evidence="1">
    <location>
        <begin position="28"/>
        <end position="286"/>
    </location>
</feature>
<dbReference type="Pfam" id="PF01261">
    <property type="entry name" value="AP_endonuc_2"/>
    <property type="match status" value="1"/>
</dbReference>
<dbReference type="InterPro" id="IPR019546">
    <property type="entry name" value="TAT_signal_bac_arc"/>
</dbReference>
<proteinExistence type="predicted"/>
<accession>A0A2T0WSK1</accession>
<gene>
    <name evidence="3" type="ORF">CLW00_102133</name>
</gene>
<dbReference type="OrthoDB" id="9798407at2"/>
<dbReference type="SUPFAM" id="SSF51658">
    <property type="entry name" value="Xylose isomerase-like"/>
    <property type="match status" value="1"/>
</dbReference>
<name>A0A2T0WSK1_9BACT</name>
<dbReference type="Gene3D" id="3.20.20.150">
    <property type="entry name" value="Divalent-metal-dependent TIM barrel enzymes"/>
    <property type="match status" value="1"/>
</dbReference>
<dbReference type="NCBIfam" id="TIGR01409">
    <property type="entry name" value="TAT_signal_seq"/>
    <property type="match status" value="1"/>
</dbReference>
<dbReference type="InterPro" id="IPR006311">
    <property type="entry name" value="TAT_signal"/>
</dbReference>
<sequence>MQNRRNFLKTSGAFALAAAFTPHGLFADALAKKPVGLQLYSLRADMREDPQNTLRLVASIGYKSLETANYNEGLIYGMEPVFFRKYIEDLGLKMRSAHVGGPQYDGSKKEEALDWWKKAVADHKATGAKYIIKPSMPIPTTLKELDVWCDYYNAIGEVAKKGGLMFGFHNHAREFGQIEGKIMMDYLIENTDEKLVFYELDVYWAQKGGQDPVDYINKYPKRFPVLHIKDEEEIGASGTMDFKEIFETAYNHGMKDYFVEVERYNYEPIESVQKSFQYLDNASFVK</sequence>
<dbReference type="InterPro" id="IPR036237">
    <property type="entry name" value="Xyl_isomerase-like_sf"/>
</dbReference>
<keyword evidence="1" id="KW-0732">Signal</keyword>
<dbReference type="EMBL" id="PVTR01000002">
    <property type="protein sequence ID" value="PRY89657.1"/>
    <property type="molecule type" value="Genomic_DNA"/>
</dbReference>
<evidence type="ECO:0000313" key="4">
    <source>
        <dbReference type="Proteomes" id="UP000238157"/>
    </source>
</evidence>
<evidence type="ECO:0000259" key="2">
    <source>
        <dbReference type="Pfam" id="PF01261"/>
    </source>
</evidence>
<comment type="caution">
    <text evidence="3">The sequence shown here is derived from an EMBL/GenBank/DDBJ whole genome shotgun (WGS) entry which is preliminary data.</text>
</comment>
<dbReference type="PANTHER" id="PTHR12110">
    <property type="entry name" value="HYDROXYPYRUVATE ISOMERASE"/>
    <property type="match status" value="1"/>
</dbReference>
<keyword evidence="4" id="KW-1185">Reference proteome</keyword>
<dbReference type="RefSeq" id="WP_106132359.1">
    <property type="nucleotide sequence ID" value="NZ_PVTR01000002.1"/>
</dbReference>
<dbReference type="InterPro" id="IPR050312">
    <property type="entry name" value="IolE/XylAMocC-like"/>
</dbReference>
<feature type="signal peptide" evidence="1">
    <location>
        <begin position="1"/>
        <end position="27"/>
    </location>
</feature>
<feature type="domain" description="Xylose isomerase-like TIM barrel" evidence="2">
    <location>
        <begin position="54"/>
        <end position="280"/>
    </location>
</feature>
<dbReference type="InterPro" id="IPR013022">
    <property type="entry name" value="Xyl_isomerase-like_TIM-brl"/>
</dbReference>
<dbReference type="PROSITE" id="PS51318">
    <property type="entry name" value="TAT"/>
    <property type="match status" value="1"/>
</dbReference>